<name>A0A9N9LL03_9HELO</name>
<dbReference type="Proteomes" id="UP000701801">
    <property type="component" value="Unassembled WGS sequence"/>
</dbReference>
<gene>
    <name evidence="1" type="ORF">HYALB_00008970</name>
</gene>
<evidence type="ECO:0000313" key="2">
    <source>
        <dbReference type="Proteomes" id="UP000701801"/>
    </source>
</evidence>
<protein>
    <submittedName>
        <fullName evidence="1">Uncharacterized protein</fullName>
    </submittedName>
</protein>
<comment type="caution">
    <text evidence="1">The sequence shown here is derived from an EMBL/GenBank/DDBJ whole genome shotgun (WGS) entry which is preliminary data.</text>
</comment>
<reference evidence="1" key="1">
    <citation type="submission" date="2021-07" db="EMBL/GenBank/DDBJ databases">
        <authorList>
            <person name="Durling M."/>
        </authorList>
    </citation>
    <scope>NUCLEOTIDE SEQUENCE</scope>
</reference>
<keyword evidence="2" id="KW-1185">Reference proteome</keyword>
<dbReference type="OrthoDB" id="5406141at2759"/>
<dbReference type="AlphaFoldDB" id="A0A9N9LL03"/>
<sequence length="119" mass="13540">MLIYISPFINSYQQPVAPEHSFLFGHLLYLKKYGDNLPNGAHFQYMFSDIYQESFQDTGVFYLDIWPLSPMFLAVFSPKTAIIATQTNTGIASRKPDLLPRFFKPIAGGLNLFNLPKAD</sequence>
<evidence type="ECO:0000313" key="1">
    <source>
        <dbReference type="EMBL" id="CAG8974274.1"/>
    </source>
</evidence>
<accession>A0A9N9LL03</accession>
<proteinExistence type="predicted"/>
<organism evidence="1 2">
    <name type="scientific">Hymenoscyphus albidus</name>
    <dbReference type="NCBI Taxonomy" id="595503"/>
    <lineage>
        <taxon>Eukaryota</taxon>
        <taxon>Fungi</taxon>
        <taxon>Dikarya</taxon>
        <taxon>Ascomycota</taxon>
        <taxon>Pezizomycotina</taxon>
        <taxon>Leotiomycetes</taxon>
        <taxon>Helotiales</taxon>
        <taxon>Helotiaceae</taxon>
        <taxon>Hymenoscyphus</taxon>
    </lineage>
</organism>
<dbReference type="EMBL" id="CAJVRM010000097">
    <property type="protein sequence ID" value="CAG8974274.1"/>
    <property type="molecule type" value="Genomic_DNA"/>
</dbReference>